<dbReference type="Proteomes" id="UP001596174">
    <property type="component" value="Unassembled WGS sequence"/>
</dbReference>
<dbReference type="RefSeq" id="WP_380581292.1">
    <property type="nucleotide sequence ID" value="NZ_JBHSQJ010000026.1"/>
</dbReference>
<comment type="caution">
    <text evidence="2">The sequence shown here is derived from an EMBL/GenBank/DDBJ whole genome shotgun (WGS) entry which is preliminary data.</text>
</comment>
<evidence type="ECO:0000313" key="2">
    <source>
        <dbReference type="EMBL" id="MFC5907156.1"/>
    </source>
</evidence>
<keyword evidence="1" id="KW-0812">Transmembrane</keyword>
<protein>
    <submittedName>
        <fullName evidence="2">Low affinity iron permease family protein</fullName>
    </submittedName>
</protein>
<gene>
    <name evidence="2" type="ORF">ACFP3V_07980</name>
</gene>
<keyword evidence="1" id="KW-1133">Transmembrane helix</keyword>
<feature type="transmembrane region" description="Helical" evidence="1">
    <location>
        <begin position="69"/>
        <end position="88"/>
    </location>
</feature>
<evidence type="ECO:0000256" key="1">
    <source>
        <dbReference type="SAM" id="Phobius"/>
    </source>
</evidence>
<proteinExistence type="predicted"/>
<dbReference type="EMBL" id="JBHSQJ010000026">
    <property type="protein sequence ID" value="MFC5907156.1"/>
    <property type="molecule type" value="Genomic_DNA"/>
</dbReference>
<reference evidence="3" key="1">
    <citation type="journal article" date="2019" name="Int. J. Syst. Evol. Microbiol.">
        <title>The Global Catalogue of Microorganisms (GCM) 10K type strain sequencing project: providing services to taxonomists for standard genome sequencing and annotation.</title>
        <authorList>
            <consortium name="The Broad Institute Genomics Platform"/>
            <consortium name="The Broad Institute Genome Sequencing Center for Infectious Disease"/>
            <person name="Wu L."/>
            <person name="Ma J."/>
        </authorList>
    </citation>
    <scope>NUCLEOTIDE SEQUENCE [LARGE SCALE GENOMIC DNA]</scope>
    <source>
        <strain evidence="3">JCM 4816</strain>
    </source>
</reference>
<feature type="transmembrane region" description="Helical" evidence="1">
    <location>
        <begin position="43"/>
        <end position="63"/>
    </location>
</feature>
<organism evidence="2 3">
    <name type="scientific">Streptacidiphilus monticola</name>
    <dbReference type="NCBI Taxonomy" id="2161674"/>
    <lineage>
        <taxon>Bacteria</taxon>
        <taxon>Bacillati</taxon>
        <taxon>Actinomycetota</taxon>
        <taxon>Actinomycetes</taxon>
        <taxon>Kitasatosporales</taxon>
        <taxon>Streptomycetaceae</taxon>
        <taxon>Streptacidiphilus</taxon>
    </lineage>
</organism>
<sequence>MTTTDAKATAASTDRGDMPSDVGGRLSLFDRFATRANAFVSRAVFFALCVVLVLVWLPSYFVFGSVDTWQLIINTVTTIVTFLLVALLQNTQTRNDQATQDKLNAVAAALADVITLVDHGADAQRLRRELREAVGLEDRTSS</sequence>
<dbReference type="Pfam" id="PF04120">
    <property type="entry name" value="Iron_permease"/>
    <property type="match status" value="1"/>
</dbReference>
<dbReference type="InterPro" id="IPR007251">
    <property type="entry name" value="Iron_permease_Fet4"/>
</dbReference>
<accession>A0ABW1FXL8</accession>
<keyword evidence="1" id="KW-0472">Membrane</keyword>
<name>A0ABW1FXL8_9ACTN</name>
<evidence type="ECO:0000313" key="3">
    <source>
        <dbReference type="Proteomes" id="UP001596174"/>
    </source>
</evidence>
<keyword evidence="3" id="KW-1185">Reference proteome</keyword>